<sequence length="355" mass="39466">MAGHADEHERTMAFADIALGQIKALRQAATPRNYEIWYAYATGYHPSLNHQINELLQQNGALSDADLERIYNDYLSPTRLTDRIDTVGNQVMGEIEQVMAMIDAAAGSANSYTESLVDMSEKIGNSKDREGLRAIVESLVQTAKEMEVSNQKLEERLNASKQEINELQENLEAVRTESLTDPLTQLANRKFFDTSLDRAIVDAHTKNEPLSLMMTDIDHFKTFNDNFGHLTGDQVLRLVAMSVKQNVKGQDTAARYGGEEFAIILPNTVLRSAITVADHIRRAVMTKELMKRSTGEHLGRVTISIGVATLRKGDTIQSLIERTDNCLYSAKRHGRNRVMCETDPEVAGAVSAQVA</sequence>
<dbReference type="EC" id="2.7.7.65" evidence="1"/>
<comment type="catalytic activity">
    <reaction evidence="2">
        <text>2 GTP = 3',3'-c-di-GMP + 2 diphosphate</text>
        <dbReference type="Rhea" id="RHEA:24898"/>
        <dbReference type="ChEBI" id="CHEBI:33019"/>
        <dbReference type="ChEBI" id="CHEBI:37565"/>
        <dbReference type="ChEBI" id="CHEBI:58805"/>
        <dbReference type="EC" id="2.7.7.65"/>
    </reaction>
</comment>
<organism evidence="5 6">
    <name type="scientific">Pseudolabrys taiwanensis</name>
    <dbReference type="NCBI Taxonomy" id="331696"/>
    <lineage>
        <taxon>Bacteria</taxon>
        <taxon>Pseudomonadati</taxon>
        <taxon>Pseudomonadota</taxon>
        <taxon>Alphaproteobacteria</taxon>
        <taxon>Hyphomicrobiales</taxon>
        <taxon>Xanthobacteraceae</taxon>
        <taxon>Pseudolabrys</taxon>
    </lineage>
</organism>
<feature type="domain" description="GGDEF" evidence="4">
    <location>
        <begin position="208"/>
        <end position="343"/>
    </location>
</feature>
<dbReference type="GO" id="GO:0005886">
    <property type="term" value="C:plasma membrane"/>
    <property type="evidence" value="ECO:0007669"/>
    <property type="project" value="TreeGrafter"/>
</dbReference>
<evidence type="ECO:0000313" key="5">
    <source>
        <dbReference type="EMBL" id="AXK80388.1"/>
    </source>
</evidence>
<keyword evidence="6" id="KW-1185">Reference proteome</keyword>
<feature type="coiled-coil region" evidence="3">
    <location>
        <begin position="136"/>
        <end position="177"/>
    </location>
</feature>
<dbReference type="Gene3D" id="3.30.70.270">
    <property type="match status" value="1"/>
</dbReference>
<dbReference type="RefSeq" id="WP_115689988.1">
    <property type="nucleotide sequence ID" value="NZ_CP031417.1"/>
</dbReference>
<dbReference type="EMBL" id="CP031417">
    <property type="protein sequence ID" value="AXK80388.1"/>
    <property type="molecule type" value="Genomic_DNA"/>
</dbReference>
<dbReference type="GO" id="GO:0043709">
    <property type="term" value="P:cell adhesion involved in single-species biofilm formation"/>
    <property type="evidence" value="ECO:0007669"/>
    <property type="project" value="TreeGrafter"/>
</dbReference>
<dbReference type="InterPro" id="IPR029787">
    <property type="entry name" value="Nucleotide_cyclase"/>
</dbReference>
<dbReference type="OrthoDB" id="9812260at2"/>
<dbReference type="PANTHER" id="PTHR45138:SF9">
    <property type="entry name" value="DIGUANYLATE CYCLASE DGCM-RELATED"/>
    <property type="match status" value="1"/>
</dbReference>
<dbReference type="SUPFAM" id="SSF55073">
    <property type="entry name" value="Nucleotide cyclase"/>
    <property type="match status" value="1"/>
</dbReference>
<dbReference type="InterPro" id="IPR043128">
    <property type="entry name" value="Rev_trsase/Diguanyl_cyclase"/>
</dbReference>
<dbReference type="PROSITE" id="PS50887">
    <property type="entry name" value="GGDEF"/>
    <property type="match status" value="1"/>
</dbReference>
<dbReference type="GO" id="GO:1902201">
    <property type="term" value="P:negative regulation of bacterial-type flagellum-dependent cell motility"/>
    <property type="evidence" value="ECO:0007669"/>
    <property type="project" value="TreeGrafter"/>
</dbReference>
<proteinExistence type="predicted"/>
<evidence type="ECO:0000256" key="1">
    <source>
        <dbReference type="ARBA" id="ARBA00012528"/>
    </source>
</evidence>
<dbReference type="KEGG" id="ptaw:DW352_07580"/>
<evidence type="ECO:0000259" key="4">
    <source>
        <dbReference type="PROSITE" id="PS50887"/>
    </source>
</evidence>
<name>A0A345ZTZ1_9HYPH</name>
<dbReference type="InterPro" id="IPR000160">
    <property type="entry name" value="GGDEF_dom"/>
</dbReference>
<evidence type="ECO:0000256" key="2">
    <source>
        <dbReference type="ARBA" id="ARBA00034247"/>
    </source>
</evidence>
<dbReference type="GO" id="GO:0052621">
    <property type="term" value="F:diguanylate cyclase activity"/>
    <property type="evidence" value="ECO:0007669"/>
    <property type="project" value="UniProtKB-EC"/>
</dbReference>
<dbReference type="InterPro" id="IPR050469">
    <property type="entry name" value="Diguanylate_Cyclase"/>
</dbReference>
<reference evidence="5 6" key="1">
    <citation type="submission" date="2018-07" db="EMBL/GenBank/DDBJ databases">
        <authorList>
            <person name="Quirk P.G."/>
            <person name="Krulwich T.A."/>
        </authorList>
    </citation>
    <scope>NUCLEOTIDE SEQUENCE [LARGE SCALE GENOMIC DNA]</scope>
    <source>
        <strain evidence="5 6">CC-BB4</strain>
    </source>
</reference>
<dbReference type="FunFam" id="3.30.70.270:FF:000001">
    <property type="entry name" value="Diguanylate cyclase domain protein"/>
    <property type="match status" value="1"/>
</dbReference>
<evidence type="ECO:0000313" key="6">
    <source>
        <dbReference type="Proteomes" id="UP000254889"/>
    </source>
</evidence>
<protein>
    <recommendedName>
        <fullName evidence="1">diguanylate cyclase</fullName>
        <ecNumber evidence="1">2.7.7.65</ecNumber>
    </recommendedName>
</protein>
<dbReference type="NCBIfam" id="TIGR00254">
    <property type="entry name" value="GGDEF"/>
    <property type="match status" value="1"/>
</dbReference>
<gene>
    <name evidence="5" type="ORF">DW352_07580</name>
</gene>
<dbReference type="CDD" id="cd01949">
    <property type="entry name" value="GGDEF"/>
    <property type="match status" value="1"/>
</dbReference>
<evidence type="ECO:0000256" key="3">
    <source>
        <dbReference type="SAM" id="Coils"/>
    </source>
</evidence>
<dbReference type="SMART" id="SM00267">
    <property type="entry name" value="GGDEF"/>
    <property type="match status" value="1"/>
</dbReference>
<accession>A0A345ZTZ1</accession>
<dbReference type="PANTHER" id="PTHR45138">
    <property type="entry name" value="REGULATORY COMPONENTS OF SENSORY TRANSDUCTION SYSTEM"/>
    <property type="match status" value="1"/>
</dbReference>
<dbReference type="Pfam" id="PF00990">
    <property type="entry name" value="GGDEF"/>
    <property type="match status" value="1"/>
</dbReference>
<keyword evidence="3" id="KW-0175">Coiled coil</keyword>
<dbReference type="AlphaFoldDB" id="A0A345ZTZ1"/>
<dbReference type="Proteomes" id="UP000254889">
    <property type="component" value="Chromosome"/>
</dbReference>